<dbReference type="InterPro" id="IPR040079">
    <property type="entry name" value="Glutathione_S-Trfase"/>
</dbReference>
<sequence length="217" mass="24777">MAPKLYMFDGSPAVRAVLITAKALGIELDLHRIDYLKQEHLSPEFLKLNPQHTVPTLDDNGFAFWDSHAINVYLVTKYGKDDSLYPKDFFNRSVVDQRLHFDSGVAYTLLAAVDLPYFRKEITEVPNHLIQEINGAYQILEKFLEGHQWIAGDTVTIADFSLVPTITSLDYHVKVDPKIYPNVTGWLERAQALSCFSSDREQLQAFVNFFNHLKSSL</sequence>
<name>A0A8K0GA91_IGNLU</name>
<dbReference type="SUPFAM" id="SSF47616">
    <property type="entry name" value="GST C-terminal domain-like"/>
    <property type="match status" value="1"/>
</dbReference>
<dbReference type="GO" id="GO:0006749">
    <property type="term" value="P:glutathione metabolic process"/>
    <property type="evidence" value="ECO:0007669"/>
    <property type="project" value="TreeGrafter"/>
</dbReference>
<evidence type="ECO:0000313" key="5">
    <source>
        <dbReference type="Proteomes" id="UP000801492"/>
    </source>
</evidence>
<dbReference type="SFLD" id="SFLDG01153">
    <property type="entry name" value="Main.4:_Theta-like"/>
    <property type="match status" value="1"/>
</dbReference>
<comment type="subunit">
    <text evidence="1">Homodimer.</text>
</comment>
<proteinExistence type="predicted"/>
<dbReference type="PANTHER" id="PTHR43969">
    <property type="entry name" value="GLUTATHIONE S TRANSFERASE D10, ISOFORM A-RELATED"/>
    <property type="match status" value="1"/>
</dbReference>
<feature type="domain" description="GST C-terminal" evidence="3">
    <location>
        <begin position="88"/>
        <end position="209"/>
    </location>
</feature>
<dbReference type="Proteomes" id="UP000801492">
    <property type="component" value="Unassembled WGS sequence"/>
</dbReference>
<dbReference type="CDD" id="cd03177">
    <property type="entry name" value="GST_C_Delta_Epsilon"/>
    <property type="match status" value="1"/>
</dbReference>
<accession>A0A8K0GA91</accession>
<organism evidence="4 5">
    <name type="scientific">Ignelater luminosus</name>
    <name type="common">Cucubano</name>
    <name type="synonym">Pyrophorus luminosus</name>
    <dbReference type="NCBI Taxonomy" id="2038154"/>
    <lineage>
        <taxon>Eukaryota</taxon>
        <taxon>Metazoa</taxon>
        <taxon>Ecdysozoa</taxon>
        <taxon>Arthropoda</taxon>
        <taxon>Hexapoda</taxon>
        <taxon>Insecta</taxon>
        <taxon>Pterygota</taxon>
        <taxon>Neoptera</taxon>
        <taxon>Endopterygota</taxon>
        <taxon>Coleoptera</taxon>
        <taxon>Polyphaga</taxon>
        <taxon>Elateriformia</taxon>
        <taxon>Elateroidea</taxon>
        <taxon>Elateridae</taxon>
        <taxon>Agrypninae</taxon>
        <taxon>Pyrophorini</taxon>
        <taxon>Ignelater</taxon>
    </lineage>
</organism>
<evidence type="ECO:0000256" key="1">
    <source>
        <dbReference type="ARBA" id="ARBA00011738"/>
    </source>
</evidence>
<keyword evidence="5" id="KW-1185">Reference proteome</keyword>
<dbReference type="OrthoDB" id="2309723at2759"/>
<evidence type="ECO:0000259" key="2">
    <source>
        <dbReference type="PROSITE" id="PS50404"/>
    </source>
</evidence>
<feature type="domain" description="GST N-terminal" evidence="2">
    <location>
        <begin position="1"/>
        <end position="82"/>
    </location>
</feature>
<dbReference type="SUPFAM" id="SSF52833">
    <property type="entry name" value="Thioredoxin-like"/>
    <property type="match status" value="1"/>
</dbReference>
<gene>
    <name evidence="4" type="ORF">ILUMI_14677</name>
</gene>
<dbReference type="InterPro" id="IPR036282">
    <property type="entry name" value="Glutathione-S-Trfase_C_sf"/>
</dbReference>
<dbReference type="SFLD" id="SFLDS00019">
    <property type="entry name" value="Glutathione_Transferase_(cytos"/>
    <property type="match status" value="1"/>
</dbReference>
<dbReference type="EMBL" id="VTPC01030165">
    <property type="protein sequence ID" value="KAF2891496.1"/>
    <property type="molecule type" value="Genomic_DNA"/>
</dbReference>
<comment type="caution">
    <text evidence="4">The sequence shown here is derived from an EMBL/GenBank/DDBJ whole genome shotgun (WGS) entry which is preliminary data.</text>
</comment>
<dbReference type="GO" id="GO:0004364">
    <property type="term" value="F:glutathione transferase activity"/>
    <property type="evidence" value="ECO:0007669"/>
    <property type="project" value="TreeGrafter"/>
</dbReference>
<dbReference type="Pfam" id="PF00043">
    <property type="entry name" value="GST_C"/>
    <property type="match status" value="1"/>
</dbReference>
<dbReference type="PROSITE" id="PS50404">
    <property type="entry name" value="GST_NTER"/>
    <property type="match status" value="1"/>
</dbReference>
<dbReference type="Gene3D" id="3.40.30.10">
    <property type="entry name" value="Glutaredoxin"/>
    <property type="match status" value="1"/>
</dbReference>
<dbReference type="InterPro" id="IPR010987">
    <property type="entry name" value="Glutathione-S-Trfase_C-like"/>
</dbReference>
<dbReference type="CDD" id="cd03045">
    <property type="entry name" value="GST_N_Delta_Epsilon"/>
    <property type="match status" value="1"/>
</dbReference>
<dbReference type="InterPro" id="IPR004046">
    <property type="entry name" value="GST_C"/>
</dbReference>
<protein>
    <recommendedName>
        <fullName evidence="6">Glutathione S-transferase</fullName>
    </recommendedName>
</protein>
<dbReference type="Gene3D" id="1.20.1050.10">
    <property type="match status" value="1"/>
</dbReference>
<dbReference type="InterPro" id="IPR004045">
    <property type="entry name" value="Glutathione_S-Trfase_N"/>
</dbReference>
<dbReference type="PANTHER" id="PTHR43969:SF8">
    <property type="entry name" value="GLUTATHIONE S TRANSFERASE E13, ISOFORM A-RELATED"/>
    <property type="match status" value="1"/>
</dbReference>
<reference evidence="4" key="1">
    <citation type="submission" date="2019-08" db="EMBL/GenBank/DDBJ databases">
        <title>The genome of the North American firefly Photinus pyralis.</title>
        <authorList>
            <consortium name="Photinus pyralis genome working group"/>
            <person name="Fallon T.R."/>
            <person name="Sander Lower S.E."/>
            <person name="Weng J.-K."/>
        </authorList>
    </citation>
    <scope>NUCLEOTIDE SEQUENCE</scope>
    <source>
        <strain evidence="4">TRF0915ILg1</strain>
        <tissue evidence="4">Whole body</tissue>
    </source>
</reference>
<evidence type="ECO:0008006" key="6">
    <source>
        <dbReference type="Google" id="ProtNLM"/>
    </source>
</evidence>
<evidence type="ECO:0000313" key="4">
    <source>
        <dbReference type="EMBL" id="KAF2891496.1"/>
    </source>
</evidence>
<dbReference type="AlphaFoldDB" id="A0A8K0GA91"/>
<dbReference type="PROSITE" id="PS50405">
    <property type="entry name" value="GST_CTER"/>
    <property type="match status" value="1"/>
</dbReference>
<evidence type="ECO:0000259" key="3">
    <source>
        <dbReference type="PROSITE" id="PS50405"/>
    </source>
</evidence>
<dbReference type="FunFam" id="1.20.1050.10:FF:000007">
    <property type="entry name" value="Glutathione S-transferase 1-1"/>
    <property type="match status" value="1"/>
</dbReference>
<dbReference type="InterPro" id="IPR036249">
    <property type="entry name" value="Thioredoxin-like_sf"/>
</dbReference>
<dbReference type="SFLD" id="SFLDG00358">
    <property type="entry name" value="Main_(cytGST)"/>
    <property type="match status" value="1"/>
</dbReference>
<dbReference type="FunFam" id="3.40.30.10:FF:000034">
    <property type="entry name" value="glutathione S-transferase 1"/>
    <property type="match status" value="1"/>
</dbReference>
<dbReference type="Pfam" id="PF13417">
    <property type="entry name" value="GST_N_3"/>
    <property type="match status" value="1"/>
</dbReference>